<evidence type="ECO:0000256" key="1">
    <source>
        <dbReference type="ARBA" id="ARBA00004141"/>
    </source>
</evidence>
<dbReference type="SUPFAM" id="SSF103481">
    <property type="entry name" value="Multidrug resistance efflux transporter EmrE"/>
    <property type="match status" value="1"/>
</dbReference>
<evidence type="ECO:0000256" key="2">
    <source>
        <dbReference type="ARBA" id="ARBA00007635"/>
    </source>
</evidence>
<dbReference type="STRING" id="1194695.A0A5A7T283"/>
<dbReference type="PANTHER" id="PTHR31218">
    <property type="entry name" value="WAT1-RELATED PROTEIN"/>
    <property type="match status" value="1"/>
</dbReference>
<feature type="compositionally biased region" description="Basic and acidic residues" evidence="7">
    <location>
        <begin position="323"/>
        <end position="347"/>
    </location>
</feature>
<feature type="transmembrane region" description="Helical" evidence="6">
    <location>
        <begin position="238"/>
        <end position="257"/>
    </location>
</feature>
<evidence type="ECO:0000313" key="10">
    <source>
        <dbReference type="EMBL" id="TYK01956.1"/>
    </source>
</evidence>
<evidence type="ECO:0000313" key="9">
    <source>
        <dbReference type="EMBL" id="KAA0037480.1"/>
    </source>
</evidence>
<keyword evidence="4 6" id="KW-1133">Transmembrane helix</keyword>
<evidence type="ECO:0000313" key="11">
    <source>
        <dbReference type="Proteomes" id="UP000321393"/>
    </source>
</evidence>
<feature type="transmembrane region" description="Helical" evidence="6">
    <location>
        <begin position="173"/>
        <end position="193"/>
    </location>
</feature>
<dbReference type="EMBL" id="SSTE01018921">
    <property type="protein sequence ID" value="KAA0037480.1"/>
    <property type="molecule type" value="Genomic_DNA"/>
</dbReference>
<feature type="region of interest" description="Disordered" evidence="7">
    <location>
        <begin position="323"/>
        <end position="348"/>
    </location>
</feature>
<evidence type="ECO:0000256" key="5">
    <source>
        <dbReference type="ARBA" id="ARBA00023136"/>
    </source>
</evidence>
<keyword evidence="3 6" id="KW-0812">Transmembrane</keyword>
<sequence length="362" mass="39346">MALTGRSLMEGVLPFPAMMAMECINVGLNTLFKAATATGMSHHVFVVYSYSFAALLLLPSPFISRRSTRLPPLNFSVISKIALLGLIGSCSQIMGYTGINYSSPTLASAISNLKVVLKSNSSQAKVMGTIISISGAFVVTFYKGPRIIFSSSPTISLSLHHNSQQLSSSDSNWVIGSLLLTAEYILVPLWYIVQTKIMKEYPEEATVVFFYNLTVGIIAAFVGFILEKDPSAWILRQNTALASVLCSGLFGSCLNNTVHTWALRLKGPVFVAMFKPLSIVVAIVMGVLFLGDSLYLGSLIGASIISIGFYTVMWGKAKEEMGVGEEKQEGHSHNNLDGNKESNEDQRVPLLGSYNRYSEDHV</sequence>
<dbReference type="Proteomes" id="UP000321947">
    <property type="component" value="Unassembled WGS sequence"/>
</dbReference>
<dbReference type="AlphaFoldDB" id="A0A5A7T283"/>
<dbReference type="EMBL" id="SSTD01015940">
    <property type="protein sequence ID" value="TYK01956.1"/>
    <property type="molecule type" value="Genomic_DNA"/>
</dbReference>
<name>A0A5A7T283_CUCMM</name>
<dbReference type="InterPro" id="IPR030184">
    <property type="entry name" value="WAT1-related"/>
</dbReference>
<feature type="domain" description="EamA" evidence="8">
    <location>
        <begin position="190"/>
        <end position="313"/>
    </location>
</feature>
<comment type="similarity">
    <text evidence="2 6">Belongs to the drug/metabolite transporter (DMT) superfamily. Plant drug/metabolite exporter (P-DME) (TC 2.A.7.4) family.</text>
</comment>
<dbReference type="GO" id="GO:0022857">
    <property type="term" value="F:transmembrane transporter activity"/>
    <property type="evidence" value="ECO:0007669"/>
    <property type="project" value="InterPro"/>
</dbReference>
<keyword evidence="5 6" id="KW-0472">Membrane</keyword>
<feature type="transmembrane region" description="Helical" evidence="6">
    <location>
        <begin position="83"/>
        <end position="103"/>
    </location>
</feature>
<evidence type="ECO:0000313" key="12">
    <source>
        <dbReference type="Proteomes" id="UP000321947"/>
    </source>
</evidence>
<feature type="transmembrane region" description="Helical" evidence="6">
    <location>
        <begin position="295"/>
        <end position="313"/>
    </location>
</feature>
<dbReference type="OrthoDB" id="1728340at2759"/>
<dbReference type="Pfam" id="PF00892">
    <property type="entry name" value="EamA"/>
    <property type="match status" value="1"/>
</dbReference>
<evidence type="ECO:0000259" key="8">
    <source>
        <dbReference type="Pfam" id="PF00892"/>
    </source>
</evidence>
<protein>
    <recommendedName>
        <fullName evidence="6">WAT1-related protein</fullName>
    </recommendedName>
</protein>
<reference evidence="11 12" key="1">
    <citation type="submission" date="2019-08" db="EMBL/GenBank/DDBJ databases">
        <title>Draft genome sequences of two oriental melons (Cucumis melo L. var makuwa).</title>
        <authorList>
            <person name="Kwon S.-Y."/>
        </authorList>
    </citation>
    <scope>NUCLEOTIDE SEQUENCE [LARGE SCALE GENOMIC DNA]</scope>
    <source>
        <strain evidence="12">cv. Chang Bougi</strain>
        <strain evidence="11">cv. SW 3</strain>
        <tissue evidence="9">Leaf</tissue>
    </source>
</reference>
<evidence type="ECO:0000256" key="6">
    <source>
        <dbReference type="RuleBase" id="RU363077"/>
    </source>
</evidence>
<evidence type="ECO:0000256" key="4">
    <source>
        <dbReference type="ARBA" id="ARBA00022989"/>
    </source>
</evidence>
<evidence type="ECO:0000256" key="7">
    <source>
        <dbReference type="SAM" id="MobiDB-lite"/>
    </source>
</evidence>
<organism evidence="9 11">
    <name type="scientific">Cucumis melo var. makuwa</name>
    <name type="common">Oriental melon</name>
    <dbReference type="NCBI Taxonomy" id="1194695"/>
    <lineage>
        <taxon>Eukaryota</taxon>
        <taxon>Viridiplantae</taxon>
        <taxon>Streptophyta</taxon>
        <taxon>Embryophyta</taxon>
        <taxon>Tracheophyta</taxon>
        <taxon>Spermatophyta</taxon>
        <taxon>Magnoliopsida</taxon>
        <taxon>eudicotyledons</taxon>
        <taxon>Gunneridae</taxon>
        <taxon>Pentapetalae</taxon>
        <taxon>rosids</taxon>
        <taxon>fabids</taxon>
        <taxon>Cucurbitales</taxon>
        <taxon>Cucurbitaceae</taxon>
        <taxon>Benincaseae</taxon>
        <taxon>Cucumis</taxon>
    </lineage>
</organism>
<comment type="subcellular location">
    <subcellularLocation>
        <location evidence="1 6">Membrane</location>
        <topology evidence="1 6">Multi-pass membrane protein</topology>
    </subcellularLocation>
</comment>
<accession>A0A5A7T283</accession>
<comment type="caution">
    <text evidence="9">The sequence shown here is derived from an EMBL/GenBank/DDBJ whole genome shotgun (WGS) entry which is preliminary data.</text>
</comment>
<evidence type="ECO:0000256" key="3">
    <source>
        <dbReference type="ARBA" id="ARBA00022692"/>
    </source>
</evidence>
<feature type="transmembrane region" description="Helical" evidence="6">
    <location>
        <begin position="205"/>
        <end position="226"/>
    </location>
</feature>
<gene>
    <name evidence="10" type="ORF">E5676_scaffold808G00480</name>
    <name evidence="9" type="ORF">E6C27_scaffold277G00710</name>
</gene>
<proteinExistence type="inferred from homology"/>
<dbReference type="InterPro" id="IPR000620">
    <property type="entry name" value="EamA_dom"/>
</dbReference>
<dbReference type="InterPro" id="IPR037185">
    <property type="entry name" value="EmrE-like"/>
</dbReference>
<dbReference type="Proteomes" id="UP000321393">
    <property type="component" value="Unassembled WGS sequence"/>
</dbReference>
<dbReference type="GO" id="GO:0016020">
    <property type="term" value="C:membrane"/>
    <property type="evidence" value="ECO:0007669"/>
    <property type="project" value="UniProtKB-SubCell"/>
</dbReference>
<feature type="transmembrane region" description="Helical" evidence="6">
    <location>
        <begin position="269"/>
        <end position="289"/>
    </location>
</feature>
<feature type="transmembrane region" description="Helical" evidence="6">
    <location>
        <begin position="44"/>
        <end position="63"/>
    </location>
</feature>